<dbReference type="VEuPathDB" id="FungiDB:BCV72DRAFT_246290"/>
<evidence type="ECO:0000313" key="1">
    <source>
        <dbReference type="EMBL" id="ORE00959.1"/>
    </source>
</evidence>
<proteinExistence type="predicted"/>
<name>A0A1X0QMH9_RHIZD</name>
<reference evidence="1" key="1">
    <citation type="journal article" date="2016" name="Proc. Natl. Acad. Sci. U.S.A.">
        <title>Lipid metabolic changes in an early divergent fungus govern the establishment of a mutualistic symbiosis with endobacteria.</title>
        <authorList>
            <person name="Lastovetsky O.A."/>
            <person name="Gaspar M.L."/>
            <person name="Mondo S.J."/>
            <person name="LaButti K.M."/>
            <person name="Sandor L."/>
            <person name="Grigoriev I.V."/>
            <person name="Henry S.A."/>
            <person name="Pawlowska T.E."/>
        </authorList>
    </citation>
    <scope>NUCLEOTIDE SEQUENCE [LARGE SCALE GENOMIC DNA]</scope>
    <source>
        <strain evidence="1">ATCC 52814</strain>
    </source>
</reference>
<dbReference type="EMBL" id="KV922211">
    <property type="protein sequence ID" value="ORE00959.1"/>
    <property type="molecule type" value="Genomic_DNA"/>
</dbReference>
<dbReference type="OrthoDB" id="2281472at2759"/>
<organism evidence="1">
    <name type="scientific">Rhizopus microsporus var. microsporus</name>
    <dbReference type="NCBI Taxonomy" id="86635"/>
    <lineage>
        <taxon>Eukaryota</taxon>
        <taxon>Fungi</taxon>
        <taxon>Fungi incertae sedis</taxon>
        <taxon>Mucoromycota</taxon>
        <taxon>Mucoromycotina</taxon>
        <taxon>Mucoromycetes</taxon>
        <taxon>Mucorales</taxon>
        <taxon>Mucorineae</taxon>
        <taxon>Rhizopodaceae</taxon>
        <taxon>Rhizopus</taxon>
    </lineage>
</organism>
<protein>
    <submittedName>
        <fullName evidence="1">Uncharacterized protein</fullName>
    </submittedName>
</protein>
<dbReference type="AlphaFoldDB" id="A0A1X0QMH9"/>
<gene>
    <name evidence="1" type="ORF">BCV72DRAFT_246290</name>
</gene>
<accession>A0A1X0QMH9</accession>
<dbReference type="Proteomes" id="UP000242414">
    <property type="component" value="Unassembled WGS sequence"/>
</dbReference>
<sequence length="139" mass="15823">MQQYIFSVKILDTHLSAATAAHTSPSDRTSDPTVMRDIVRYYYQHLYTTDSVSDDEIEVNMSHVYFNHRVYQDDNEEVMEPITIDDLLEQAQRNPTQSSLGNDGLGYQCLKILFNILSLKSLLLKVHNHALTEASTPSS</sequence>